<dbReference type="Proteomes" id="UP000198888">
    <property type="component" value="Unassembled WGS sequence"/>
</dbReference>
<proteinExistence type="predicted"/>
<dbReference type="EMBL" id="FNYR01000056">
    <property type="protein sequence ID" value="SEJ36038.1"/>
    <property type="molecule type" value="Genomic_DNA"/>
</dbReference>
<keyword evidence="2" id="KW-1185">Reference proteome</keyword>
<dbReference type="Pfam" id="PF02585">
    <property type="entry name" value="PIG-L"/>
    <property type="match status" value="1"/>
</dbReference>
<dbReference type="Gene3D" id="3.40.50.10320">
    <property type="entry name" value="LmbE-like"/>
    <property type="match status" value="1"/>
</dbReference>
<dbReference type="SUPFAM" id="SSF102588">
    <property type="entry name" value="LmbE-like"/>
    <property type="match status" value="1"/>
</dbReference>
<sequence length="223" mass="24164">MIFDGSNTVLVIGAHPDDEVLGAGGTMAKHAACGDEVHVLIVTEGTTHQYSDTDLIEEKQSHTRACADVLGATGVHFGELPDMRLDTVAHVDINDTIETVCAEIEPDIVYTHSRREVNQDHVDVHDSTLVATRPSSGVSTVIAYETPSSTDYAVNTDGFTPSLFVDISEYIDRKITAFTEYETEVREFPHPRSPDALRAIATTRGAASGVAAAEAFDILRSYR</sequence>
<evidence type="ECO:0000313" key="1">
    <source>
        <dbReference type="EMBL" id="SEJ36038.1"/>
    </source>
</evidence>
<accession>A0A1H6Y410</accession>
<dbReference type="GO" id="GO:0016811">
    <property type="term" value="F:hydrolase activity, acting on carbon-nitrogen (but not peptide) bonds, in linear amides"/>
    <property type="evidence" value="ECO:0007669"/>
    <property type="project" value="TreeGrafter"/>
</dbReference>
<dbReference type="STRING" id="1073996.SAMN05444271_1566"/>
<name>A0A1H6Y410_9EURY</name>
<protein>
    <submittedName>
        <fullName evidence="1">N-acetylglucosaminyl deacetylase, LmbE family</fullName>
    </submittedName>
</protein>
<dbReference type="AlphaFoldDB" id="A0A1H6Y410"/>
<dbReference type="PANTHER" id="PTHR12993:SF11">
    <property type="entry name" value="N-ACETYLGLUCOSAMINYL-PHOSPHATIDYLINOSITOL DE-N-ACETYLASE"/>
    <property type="match status" value="1"/>
</dbReference>
<dbReference type="OrthoDB" id="70547at2157"/>
<dbReference type="RefSeq" id="WP_089673930.1">
    <property type="nucleotide sequence ID" value="NZ_FNYR01000056.1"/>
</dbReference>
<reference evidence="1 2" key="1">
    <citation type="submission" date="2016-10" db="EMBL/GenBank/DDBJ databases">
        <authorList>
            <person name="de Groot N.N."/>
        </authorList>
    </citation>
    <scope>NUCLEOTIDE SEQUENCE [LARGE SCALE GENOMIC DNA]</scope>
    <source>
        <strain evidence="1 2">DSM 22187</strain>
    </source>
</reference>
<dbReference type="PANTHER" id="PTHR12993">
    <property type="entry name" value="N-ACETYLGLUCOSAMINYL-PHOSPHATIDYLINOSITOL DE-N-ACETYLASE-RELATED"/>
    <property type="match status" value="1"/>
</dbReference>
<dbReference type="InterPro" id="IPR003737">
    <property type="entry name" value="GlcNAc_PI_deacetylase-related"/>
</dbReference>
<dbReference type="InterPro" id="IPR024078">
    <property type="entry name" value="LmbE-like_dom_sf"/>
</dbReference>
<evidence type="ECO:0000313" key="2">
    <source>
        <dbReference type="Proteomes" id="UP000198888"/>
    </source>
</evidence>
<organism evidence="1 2">
    <name type="scientific">Halohasta litchfieldiae</name>
    <dbReference type="NCBI Taxonomy" id="1073996"/>
    <lineage>
        <taxon>Archaea</taxon>
        <taxon>Methanobacteriati</taxon>
        <taxon>Methanobacteriota</taxon>
        <taxon>Stenosarchaea group</taxon>
        <taxon>Halobacteria</taxon>
        <taxon>Halobacteriales</taxon>
        <taxon>Haloferacaceae</taxon>
        <taxon>Halohasta</taxon>
    </lineage>
</organism>
<gene>
    <name evidence="1" type="ORF">SAMN05444271_1566</name>
</gene>